<name>A0A397JAW0_9GLOM</name>
<reference evidence="1 2" key="1">
    <citation type="submission" date="2018-08" db="EMBL/GenBank/DDBJ databases">
        <title>Genome and evolution of the arbuscular mycorrhizal fungus Diversispora epigaea (formerly Glomus versiforme) and its bacterial endosymbionts.</title>
        <authorList>
            <person name="Sun X."/>
            <person name="Fei Z."/>
            <person name="Harrison M."/>
        </authorList>
    </citation>
    <scope>NUCLEOTIDE SEQUENCE [LARGE SCALE GENOMIC DNA]</scope>
    <source>
        <strain evidence="1 2">IT104</strain>
    </source>
</reference>
<evidence type="ECO:0000313" key="1">
    <source>
        <dbReference type="EMBL" id="RHZ85141.1"/>
    </source>
</evidence>
<gene>
    <name evidence="1" type="ORF">Glove_71g87</name>
</gene>
<dbReference type="Proteomes" id="UP000266861">
    <property type="component" value="Unassembled WGS sequence"/>
</dbReference>
<dbReference type="EMBL" id="PQFF01000068">
    <property type="protein sequence ID" value="RHZ85141.1"/>
    <property type="molecule type" value="Genomic_DNA"/>
</dbReference>
<accession>A0A397JAW0</accession>
<keyword evidence="2" id="KW-1185">Reference proteome</keyword>
<evidence type="ECO:0008006" key="3">
    <source>
        <dbReference type="Google" id="ProtNLM"/>
    </source>
</evidence>
<evidence type="ECO:0000313" key="2">
    <source>
        <dbReference type="Proteomes" id="UP000266861"/>
    </source>
</evidence>
<comment type="caution">
    <text evidence="1">The sequence shown here is derived from an EMBL/GenBank/DDBJ whole genome shotgun (WGS) entry which is preliminary data.</text>
</comment>
<dbReference type="AlphaFoldDB" id="A0A397JAW0"/>
<sequence>MQNLKEKYAQLNANSNWKVIEWIPNDRFKDIKKNKFGTIYYAKWIGGQINKWDIKNQQWKRWGNCIPETHPSMIVLEYAADGNHREYLKINLIGAFGSKIPETHPSMIVLEYAADGNHREYLKINLIGAFGSKNIFEVLPYIAPEILSGEEYTKALGKYAMDYDQKFHKLITRMIMRLRCLDAPVT</sequence>
<protein>
    <recommendedName>
        <fullName evidence="3">Protein kinase domain-containing protein</fullName>
    </recommendedName>
</protein>
<organism evidence="1 2">
    <name type="scientific">Diversispora epigaea</name>
    <dbReference type="NCBI Taxonomy" id="1348612"/>
    <lineage>
        <taxon>Eukaryota</taxon>
        <taxon>Fungi</taxon>
        <taxon>Fungi incertae sedis</taxon>
        <taxon>Mucoromycota</taxon>
        <taxon>Glomeromycotina</taxon>
        <taxon>Glomeromycetes</taxon>
        <taxon>Diversisporales</taxon>
        <taxon>Diversisporaceae</taxon>
        <taxon>Diversispora</taxon>
    </lineage>
</organism>
<proteinExistence type="predicted"/>